<dbReference type="Pfam" id="PF14309">
    <property type="entry name" value="DUF4378"/>
    <property type="match status" value="1"/>
</dbReference>
<dbReference type="InterPro" id="IPR025486">
    <property type="entry name" value="DUF4378"/>
</dbReference>
<dbReference type="GO" id="GO:0051513">
    <property type="term" value="P:regulation of monopolar cell growth"/>
    <property type="evidence" value="ECO:0007669"/>
    <property type="project" value="InterPro"/>
</dbReference>
<gene>
    <name evidence="3" type="ORF">RJT34_33500</name>
</gene>
<name>A0AAN9F286_CLITE</name>
<feature type="compositionally biased region" description="Low complexity" evidence="1">
    <location>
        <begin position="89"/>
        <end position="103"/>
    </location>
</feature>
<comment type="caution">
    <text evidence="3">The sequence shown here is derived from an EMBL/GenBank/DDBJ whole genome shotgun (WGS) entry which is preliminary data.</text>
</comment>
<dbReference type="Proteomes" id="UP001359559">
    <property type="component" value="Unassembled WGS sequence"/>
</dbReference>
<evidence type="ECO:0000313" key="4">
    <source>
        <dbReference type="Proteomes" id="UP001359559"/>
    </source>
</evidence>
<dbReference type="PANTHER" id="PTHR31680">
    <property type="entry name" value="LONGIFOLIA PROTEIN"/>
    <property type="match status" value="1"/>
</dbReference>
<feature type="region of interest" description="Disordered" evidence="1">
    <location>
        <begin position="29"/>
        <end position="160"/>
    </location>
</feature>
<proteinExistence type="predicted"/>
<dbReference type="PANTHER" id="PTHR31680:SF4">
    <property type="entry name" value="LONGIFOLIA PROTEIN"/>
    <property type="match status" value="1"/>
</dbReference>
<sequence>MKLAKHNEKTGFSASSVFPIGELSDSHKLQIGVHAHEKKGKTTSRIAKDHSLRNSHKDAPINSSEKKGSAKTIKPAQYQPRSQQFPKENSPSSVRNSGSVSPRMQQKKLELEKRCCRLSTPPSDSNKPRRLSSKQTTTESGSPGRKLRPKVPNSQHNDDQLSEISTEFKRLSCQRDEIYLQSDCITVVDSETDTEVTSSLQSVEFIDNQSPSVKAIEHKKSVLRWDVDGSIAEIGTDTQDHPSPDSVLDVSLYKYDMPSPVKLMFNATEAGDALESKANESTDQWNPADDLLVNNTKYIEINRKRLQSIDNLVQKLRRLNSSHDETRIDYIASLCGTTNPDHRYISEILLASGLLLSSELLTFQYHSSGHPINPELFLVLELTKTSSLLSKEESSVEKVAYMKLNSKKFHRKLIFDAVNEILGAKLGYSHEPWLKKPNGLTKKIQGAHKLLKELCFEIDKLQSKEPECSLEEELVDGVKSMLWEDVIHDSESWTGFHDEIPWVVLDVERLIFKDLVDEVVISSEAAIVCQ</sequence>
<dbReference type="InterPro" id="IPR033334">
    <property type="entry name" value="LNG1/2"/>
</dbReference>
<accession>A0AAN9F286</accession>
<keyword evidence="4" id="KW-1185">Reference proteome</keyword>
<feature type="domain" description="DUF4378" evidence="2">
    <location>
        <begin position="341"/>
        <end position="518"/>
    </location>
</feature>
<evidence type="ECO:0000256" key="1">
    <source>
        <dbReference type="SAM" id="MobiDB-lite"/>
    </source>
</evidence>
<evidence type="ECO:0000313" key="3">
    <source>
        <dbReference type="EMBL" id="KAK7265875.1"/>
    </source>
</evidence>
<evidence type="ECO:0000259" key="2">
    <source>
        <dbReference type="Pfam" id="PF14309"/>
    </source>
</evidence>
<dbReference type="AlphaFoldDB" id="A0AAN9F286"/>
<reference evidence="3 4" key="1">
    <citation type="submission" date="2024-01" db="EMBL/GenBank/DDBJ databases">
        <title>The genomes of 5 underutilized Papilionoideae crops provide insights into root nodulation and disease resistance.</title>
        <authorList>
            <person name="Yuan L."/>
        </authorList>
    </citation>
    <scope>NUCLEOTIDE SEQUENCE [LARGE SCALE GENOMIC DNA]</scope>
    <source>
        <strain evidence="3">LY-2023</strain>
        <tissue evidence="3">Leaf</tissue>
    </source>
</reference>
<protein>
    <recommendedName>
        <fullName evidence="2">DUF4378 domain-containing protein</fullName>
    </recommendedName>
</protein>
<feature type="compositionally biased region" description="Basic and acidic residues" evidence="1">
    <location>
        <begin position="46"/>
        <end position="68"/>
    </location>
</feature>
<dbReference type="EMBL" id="JAYKXN010000008">
    <property type="protein sequence ID" value="KAK7265875.1"/>
    <property type="molecule type" value="Genomic_DNA"/>
</dbReference>
<organism evidence="3 4">
    <name type="scientific">Clitoria ternatea</name>
    <name type="common">Butterfly pea</name>
    <dbReference type="NCBI Taxonomy" id="43366"/>
    <lineage>
        <taxon>Eukaryota</taxon>
        <taxon>Viridiplantae</taxon>
        <taxon>Streptophyta</taxon>
        <taxon>Embryophyta</taxon>
        <taxon>Tracheophyta</taxon>
        <taxon>Spermatophyta</taxon>
        <taxon>Magnoliopsida</taxon>
        <taxon>eudicotyledons</taxon>
        <taxon>Gunneridae</taxon>
        <taxon>Pentapetalae</taxon>
        <taxon>rosids</taxon>
        <taxon>fabids</taxon>
        <taxon>Fabales</taxon>
        <taxon>Fabaceae</taxon>
        <taxon>Papilionoideae</taxon>
        <taxon>50 kb inversion clade</taxon>
        <taxon>NPAAA clade</taxon>
        <taxon>indigoferoid/millettioid clade</taxon>
        <taxon>Phaseoleae</taxon>
        <taxon>Clitoria</taxon>
    </lineage>
</organism>